<proteinExistence type="predicted"/>
<feature type="non-terminal residue" evidence="4">
    <location>
        <position position="244"/>
    </location>
</feature>
<feature type="domain" description="Carbohydrate kinase FGGY N-terminal" evidence="3">
    <location>
        <begin position="12"/>
        <end position="190"/>
    </location>
</feature>
<comment type="caution">
    <text evidence="4">The sequence shown here is derived from an EMBL/GenBank/DDBJ whole genome shotgun (WGS) entry which is preliminary data.</text>
</comment>
<dbReference type="InterPro" id="IPR018484">
    <property type="entry name" value="FGGY_N"/>
</dbReference>
<name>X0XUI0_9ZZZZ</name>
<dbReference type="AlphaFoldDB" id="X0XUI0"/>
<reference evidence="4" key="1">
    <citation type="journal article" date="2014" name="Front. Microbiol.">
        <title>High frequency of phylogenetically diverse reductive dehalogenase-homologous genes in deep subseafloor sedimentary metagenomes.</title>
        <authorList>
            <person name="Kawai M."/>
            <person name="Futagami T."/>
            <person name="Toyoda A."/>
            <person name="Takaki Y."/>
            <person name="Nishi S."/>
            <person name="Hori S."/>
            <person name="Arai W."/>
            <person name="Tsubouchi T."/>
            <person name="Morono Y."/>
            <person name="Uchiyama I."/>
            <person name="Ito T."/>
            <person name="Fujiyama A."/>
            <person name="Inagaki F."/>
            <person name="Takami H."/>
        </authorList>
    </citation>
    <scope>NUCLEOTIDE SEQUENCE</scope>
    <source>
        <strain evidence="4">Expedition CK06-06</strain>
    </source>
</reference>
<gene>
    <name evidence="4" type="ORF">S01H1_71403</name>
</gene>
<organism evidence="4">
    <name type="scientific">marine sediment metagenome</name>
    <dbReference type="NCBI Taxonomy" id="412755"/>
    <lineage>
        <taxon>unclassified sequences</taxon>
        <taxon>metagenomes</taxon>
        <taxon>ecological metagenomes</taxon>
    </lineage>
</organism>
<dbReference type="PANTHER" id="PTHR43095:SF5">
    <property type="entry name" value="XYLULOSE KINASE"/>
    <property type="match status" value="1"/>
</dbReference>
<evidence type="ECO:0000313" key="4">
    <source>
        <dbReference type="EMBL" id="GAG28461.1"/>
    </source>
</evidence>
<dbReference type="InterPro" id="IPR043129">
    <property type="entry name" value="ATPase_NBD"/>
</dbReference>
<sequence>TSDLLEKVPEAKRNLAAVSFSGQMMGCCPINKNGEPLFNAIIWSDQRAYKEKELLKKIITDEIAYKKTGNVVCANYLAAKIMWLKNNFPDVYKNTYKFLQAKDYIAYILTGEVFTDYSDATGTNLFDLNTKTWNDEIINAADILKDKLPEPMPSTTIIGNVKKELAEKICLPTGIPVVIGGGDGPCATVGAGATAPNSCYNVFGSSSWTSVTTSKPLFDKSMRIFILNHLDPELYMAVGTMQSA</sequence>
<evidence type="ECO:0000256" key="1">
    <source>
        <dbReference type="ARBA" id="ARBA00022679"/>
    </source>
</evidence>
<dbReference type="EMBL" id="BARS01047544">
    <property type="protein sequence ID" value="GAG28461.1"/>
    <property type="molecule type" value="Genomic_DNA"/>
</dbReference>
<accession>X0XUI0</accession>
<evidence type="ECO:0000259" key="3">
    <source>
        <dbReference type="Pfam" id="PF00370"/>
    </source>
</evidence>
<dbReference type="Gene3D" id="3.30.420.40">
    <property type="match status" value="2"/>
</dbReference>
<dbReference type="GO" id="GO:0016301">
    <property type="term" value="F:kinase activity"/>
    <property type="evidence" value="ECO:0007669"/>
    <property type="project" value="UniProtKB-KW"/>
</dbReference>
<protein>
    <recommendedName>
        <fullName evidence="3">Carbohydrate kinase FGGY N-terminal domain-containing protein</fullName>
    </recommendedName>
</protein>
<dbReference type="PANTHER" id="PTHR43095">
    <property type="entry name" value="SUGAR KINASE"/>
    <property type="match status" value="1"/>
</dbReference>
<dbReference type="GO" id="GO:0005975">
    <property type="term" value="P:carbohydrate metabolic process"/>
    <property type="evidence" value="ECO:0007669"/>
    <property type="project" value="InterPro"/>
</dbReference>
<evidence type="ECO:0000256" key="2">
    <source>
        <dbReference type="ARBA" id="ARBA00022777"/>
    </source>
</evidence>
<dbReference type="SUPFAM" id="SSF53067">
    <property type="entry name" value="Actin-like ATPase domain"/>
    <property type="match status" value="1"/>
</dbReference>
<keyword evidence="1" id="KW-0808">Transferase</keyword>
<feature type="non-terminal residue" evidence="4">
    <location>
        <position position="1"/>
    </location>
</feature>
<keyword evidence="2" id="KW-0418">Kinase</keyword>
<dbReference type="InterPro" id="IPR050406">
    <property type="entry name" value="FGGY_Carb_Kinase"/>
</dbReference>
<dbReference type="Pfam" id="PF00370">
    <property type="entry name" value="FGGY_N"/>
    <property type="match status" value="1"/>
</dbReference>